<dbReference type="SMART" id="SM00364">
    <property type="entry name" value="LRR_BAC"/>
    <property type="match status" value="7"/>
</dbReference>
<feature type="compositionally biased region" description="Polar residues" evidence="3">
    <location>
        <begin position="511"/>
        <end position="529"/>
    </location>
</feature>
<feature type="region of interest" description="Disordered" evidence="3">
    <location>
        <begin position="1584"/>
        <end position="1719"/>
    </location>
</feature>
<dbReference type="CDD" id="cd06704">
    <property type="entry name" value="PDZ1_Scribble-like"/>
    <property type="match status" value="1"/>
</dbReference>
<feature type="domain" description="PDZ" evidence="4">
    <location>
        <begin position="1245"/>
        <end position="1335"/>
    </location>
</feature>
<evidence type="ECO:0000259" key="4">
    <source>
        <dbReference type="PROSITE" id="PS50106"/>
    </source>
</evidence>
<accession>A0AAE1A477</accession>
<feature type="compositionally biased region" description="Pro residues" evidence="3">
    <location>
        <begin position="1692"/>
        <end position="1701"/>
    </location>
</feature>
<dbReference type="GO" id="GO:0098887">
    <property type="term" value="P:neurotransmitter receptor transport, endosome to postsynaptic membrane"/>
    <property type="evidence" value="ECO:0007669"/>
    <property type="project" value="TreeGrafter"/>
</dbReference>
<dbReference type="Pfam" id="PF13855">
    <property type="entry name" value="LRR_8"/>
    <property type="match status" value="1"/>
</dbReference>
<dbReference type="PROSITE" id="PS51450">
    <property type="entry name" value="LRR"/>
    <property type="match status" value="2"/>
</dbReference>
<feature type="compositionally biased region" description="Polar residues" evidence="3">
    <location>
        <begin position="929"/>
        <end position="947"/>
    </location>
</feature>
<dbReference type="GO" id="GO:0019901">
    <property type="term" value="F:protein kinase binding"/>
    <property type="evidence" value="ECO:0007669"/>
    <property type="project" value="TreeGrafter"/>
</dbReference>
<dbReference type="SUPFAM" id="SSF52058">
    <property type="entry name" value="L domain-like"/>
    <property type="match status" value="1"/>
</dbReference>
<feature type="compositionally biased region" description="Polar residues" evidence="3">
    <location>
        <begin position="1640"/>
        <end position="1651"/>
    </location>
</feature>
<feature type="compositionally biased region" description="Polar residues" evidence="3">
    <location>
        <begin position="1743"/>
        <end position="1752"/>
    </location>
</feature>
<sequence>MDVYFDPGRCNSTMKMLLDFLWVWLPDGLLHLRNLTQLGLNDVALQRLPNDISNLTSLGSLELRDNMLKILPDSISFLIKLKILDLGSNDLETLPPSIGSLPALEELWLDCNYLTDLPPEIGNLRKLSILDLSENQLDYLPDEIDGLQSLTDLCLSQNGLEYLPDGIGHLKKLSILKADMNRLLTLTPYIGSCENMQELILTENLLSDLPNSIGKLKNLHNLNVDRNRLTEIPVEIGICKCLGVLSMRDNKLLRLPQELGNLNKLQVLDVSGNRLEYLPMTIANLNLKALWLSENQAQPMLKFQTDFDERTGQRVLTCFLLPQQGFHTESMENLLKGSIATEGSFTEKDRPRDSVIRFDVDHEKVDDAVDSDDSTHFVRHDTPHPRELKARHQKFLKDRNIDGHVIPHIDNKDGSAFVPSRDQDHYYDDEDEAPGPYYKEYDREPSPATHQMLNSTYTKSPVHDGRGEDTQAPPSPRPPAPDIIKAPELTGTPSSTTQPDSSSSEDEGLPQESQPLLTGRSVTLASTPTVRIAPNEVEEIDDSRDVEADHDDSSTSEKVQKSSDEESDDDNLQRDRKVGFAPEVDEESSKDHRLRRRDTPHYLKNKRVHKEEDAEQKVLEILAQAAKQRDGAALSPVVKPPELETMTAPAPATQQLPVEVQEEEITIHILREPRQGLGISIAGGQGSTPVKGDDESIFISRVTEDGPAGKAGIMKGDKLLKVNDSSLVGADHYEAVNVLKNSGNDITMVVAREKLVANAHAEASELVDSTHESVTTVSFSAEPETEVYGETVTVNLLRDDTGLGFSIAGGRGSVPYKGNDRAIYISKITSGGTADKSGKLQVGDRIVSINDVDLADARHDQAVNLLTGLDRSIKLVVYREKVLPKGEGSVLAPPGSQRIPSITQPVINWQASNSAAPAPARTPSPAGAQQQQLVQTSSLASGPAQPNATTNMTTVVAVSASSSPFSSAVPTSYSYLSQPTAPTLTLPDTPASQRATSSPSSPRTLSSDWTAPATTVQPPKFVYPGINRPPSSTPSAPAPSHSVAISSSLSSSPTVTAPSAAAASSSSPSYSSSSSQRTSSTLLPSQTLNLSPVTLQVSRTPTTLSATPAMGHTSPSRDELAKVSNESPDSNHVDSRTGSISPQPYPVEDIVIVKAGGPLGLSIVGGRDNSSQPFGGDEPGVFVSKIVNDGAAARTNLRIGDRILTVNNKDLRSATHQEAVMALIAPTYEIHLTVRHDPPPPGLQELTIDKDPGEKLGLSIKGGAKHLTTPDRSDEGIFISRINEDGAAARDGRLKPGQRILEVNGQSLLGSSHQEAVRALRSIGDKLTILVCDQPVAAPPSPTPAPGVTDKGSETNSPAELSSPSSQGGLLASSLPGSSSSIDREDEESRILQQEQEMLKEAEEWEREQQVLKQQKRQSIEGPSVAEHQQPLSVATNSFAHSSIGPLSPPLPSPPPPLPSTLPPDLALIPPHSHLERSVLPPPPPPPPLAEKEESTVVAVSPPVLPSQPPDVVADLPPPVSVTRPSSMKTSSRIPVGKPSPDSGLPTSPSSEVLGRGPSTSPPVSPASRIPVAVTSADYHTIPVAVTPADGSPPSKIPAPTNLSPASPTFHSSKPNSGPFTGGPSKIPVAASVTPVTADVKSTSPSSASNITPPPSLPSRIPVAAPDPVDPPSSSCLTSYPEPLPVVGKPVSSPPAHPPSRIPVLDASPSSPTTGLPSTEVQAEQLKEILQVERQQIKRPESPAQSVINKQVPQKPLIPDKPVSSPFGFSTTAGKSPATQPPSAIPRMTHQPPGPAPLALPSERESHAPKSPISPVAAPVSPVTGTAPTSFASPTPPKAGAPRPVTTFMSPRPYAAPALPPKPSPSLLLSKKEAPPSTTFIPKPVQFAPPKKPDISSSSPSKPVVPPFKPAGSNLPTRPVTFTPSSRPISSFSPKPAPFSPPTKSPTNEGTGPRPAPFIPPSKPVTGSGPKPAPFYPPTNLPRPVTFTPRPTPTQKPGAWPGEEMTSPVSPTSPTNIQDVRKSARMPSGIPKKKVGNENVNVTLGQLGAIFCPTTHVAKHTVPILWLTWKAPRGTIHCSSIYDSRAISLSKTFPGSVRTGTWYGSSTSGDARSWTRSKLSSFWASCSNN</sequence>
<keyword evidence="2" id="KW-0677">Repeat</keyword>
<feature type="compositionally biased region" description="Polar residues" evidence="3">
    <location>
        <begin position="1914"/>
        <end position="1927"/>
    </location>
</feature>
<evidence type="ECO:0000256" key="1">
    <source>
        <dbReference type="ARBA" id="ARBA00022614"/>
    </source>
</evidence>
<feature type="compositionally biased region" description="Low complexity" evidence="3">
    <location>
        <begin position="493"/>
        <end position="502"/>
    </location>
</feature>
<dbReference type="GO" id="GO:0005912">
    <property type="term" value="C:adherens junction"/>
    <property type="evidence" value="ECO:0007669"/>
    <property type="project" value="TreeGrafter"/>
</dbReference>
<dbReference type="SMART" id="SM00228">
    <property type="entry name" value="PDZ"/>
    <property type="match status" value="4"/>
</dbReference>
<dbReference type="InterPro" id="IPR050614">
    <property type="entry name" value="Synaptic_Scaffolding_LAP-MAGUK"/>
</dbReference>
<dbReference type="EMBL" id="JAWDGP010002698">
    <property type="protein sequence ID" value="KAK3780633.1"/>
    <property type="molecule type" value="Genomic_DNA"/>
</dbReference>
<feature type="region of interest" description="Disordered" evidence="3">
    <location>
        <begin position="1734"/>
        <end position="2034"/>
    </location>
</feature>
<feature type="region of interest" description="Disordered" evidence="3">
    <location>
        <begin position="406"/>
        <end position="611"/>
    </location>
</feature>
<dbReference type="GO" id="GO:0043113">
    <property type="term" value="P:receptor clustering"/>
    <property type="evidence" value="ECO:0007669"/>
    <property type="project" value="TreeGrafter"/>
</dbReference>
<feature type="compositionally biased region" description="Polar residues" evidence="3">
    <location>
        <begin position="1523"/>
        <end position="1533"/>
    </location>
</feature>
<feature type="compositionally biased region" description="Polar residues" evidence="3">
    <location>
        <begin position="1008"/>
        <end position="1017"/>
    </location>
</feature>
<dbReference type="PANTHER" id="PTHR23119:SF44">
    <property type="entry name" value="PROTEIN LAP4"/>
    <property type="match status" value="1"/>
</dbReference>
<feature type="compositionally biased region" description="Pro residues" evidence="3">
    <location>
        <begin position="1971"/>
        <end position="1981"/>
    </location>
</feature>
<feature type="compositionally biased region" description="Basic and acidic residues" evidence="3">
    <location>
        <begin position="587"/>
        <end position="601"/>
    </location>
</feature>
<dbReference type="SUPFAM" id="SSF50156">
    <property type="entry name" value="PDZ domain-like"/>
    <property type="match status" value="4"/>
</dbReference>
<dbReference type="Pfam" id="PF00595">
    <property type="entry name" value="PDZ"/>
    <property type="match status" value="4"/>
</dbReference>
<feature type="compositionally biased region" description="Low complexity" evidence="3">
    <location>
        <begin position="1708"/>
        <end position="1719"/>
    </location>
</feature>
<feature type="compositionally biased region" description="Low complexity" evidence="3">
    <location>
        <begin position="913"/>
        <end position="928"/>
    </location>
</feature>
<feature type="compositionally biased region" description="Basic and acidic residues" evidence="3">
    <location>
        <begin position="543"/>
        <end position="564"/>
    </location>
</feature>
<evidence type="ECO:0000313" key="6">
    <source>
        <dbReference type="Proteomes" id="UP001283361"/>
    </source>
</evidence>
<feature type="compositionally biased region" description="Low complexity" evidence="3">
    <location>
        <begin position="1361"/>
        <end position="1381"/>
    </location>
</feature>
<feature type="compositionally biased region" description="Polar residues" evidence="3">
    <location>
        <begin position="1430"/>
        <end position="1441"/>
    </location>
</feature>
<dbReference type="InterPro" id="IPR001478">
    <property type="entry name" value="PDZ"/>
</dbReference>
<feature type="compositionally biased region" description="Polar residues" evidence="3">
    <location>
        <begin position="448"/>
        <end position="459"/>
    </location>
</feature>
<evidence type="ECO:0000256" key="3">
    <source>
        <dbReference type="SAM" id="MobiDB-lite"/>
    </source>
</evidence>
<dbReference type="CDD" id="cd06702">
    <property type="entry name" value="PDZ3_Scribble-like"/>
    <property type="match status" value="1"/>
</dbReference>
<comment type="caution">
    <text evidence="5">The sequence shown here is derived from an EMBL/GenBank/DDBJ whole genome shotgun (WGS) entry which is preliminary data.</text>
</comment>
<dbReference type="GO" id="GO:0098968">
    <property type="term" value="P:neurotransmitter receptor transport postsynaptic membrane to endosome"/>
    <property type="evidence" value="ECO:0007669"/>
    <property type="project" value="TreeGrafter"/>
</dbReference>
<dbReference type="InterPro" id="IPR036034">
    <property type="entry name" value="PDZ_sf"/>
</dbReference>
<dbReference type="InterPro" id="IPR001611">
    <property type="entry name" value="Leu-rich_rpt"/>
</dbReference>
<dbReference type="InterPro" id="IPR003591">
    <property type="entry name" value="Leu-rich_rpt_typical-subtyp"/>
</dbReference>
<feature type="region of interest" description="Disordered" evidence="3">
    <location>
        <begin position="1335"/>
        <end position="1572"/>
    </location>
</feature>
<protein>
    <recommendedName>
        <fullName evidence="4">PDZ domain-containing protein</fullName>
    </recommendedName>
</protein>
<dbReference type="CDD" id="cd06703">
    <property type="entry name" value="PDZ2_Scribble-like"/>
    <property type="match status" value="1"/>
</dbReference>
<feature type="compositionally biased region" description="Pro residues" evidence="3">
    <location>
        <begin position="1935"/>
        <end position="1944"/>
    </location>
</feature>
<dbReference type="GO" id="GO:0045197">
    <property type="term" value="P:establishment or maintenance of epithelial cell apical/basal polarity"/>
    <property type="evidence" value="ECO:0007669"/>
    <property type="project" value="TreeGrafter"/>
</dbReference>
<dbReference type="SMART" id="SM00369">
    <property type="entry name" value="LRR_TYP"/>
    <property type="match status" value="8"/>
</dbReference>
<feature type="region of interest" description="Disordered" evidence="3">
    <location>
        <begin position="913"/>
        <end position="947"/>
    </location>
</feature>
<feature type="domain" description="PDZ" evidence="4">
    <location>
        <begin position="793"/>
        <end position="881"/>
    </location>
</feature>
<evidence type="ECO:0000313" key="5">
    <source>
        <dbReference type="EMBL" id="KAK3780633.1"/>
    </source>
</evidence>
<feature type="compositionally biased region" description="Low complexity" evidence="3">
    <location>
        <begin position="1029"/>
        <end position="1087"/>
    </location>
</feature>
<feature type="compositionally biased region" description="Pro residues" evidence="3">
    <location>
        <begin position="1447"/>
        <end position="1462"/>
    </location>
</feature>
<keyword evidence="1" id="KW-0433">Leucine-rich repeat</keyword>
<feature type="compositionally biased region" description="Pro residues" evidence="3">
    <location>
        <begin position="1480"/>
        <end position="1489"/>
    </location>
</feature>
<dbReference type="GO" id="GO:0016323">
    <property type="term" value="C:basolateral plasma membrane"/>
    <property type="evidence" value="ECO:0007669"/>
    <property type="project" value="TreeGrafter"/>
</dbReference>
<reference evidence="5" key="1">
    <citation type="journal article" date="2023" name="G3 (Bethesda)">
        <title>A reference genome for the long-term kleptoplast-retaining sea slug Elysia crispata morphotype clarki.</title>
        <authorList>
            <person name="Eastman K.E."/>
            <person name="Pendleton A.L."/>
            <person name="Shaikh M.A."/>
            <person name="Suttiyut T."/>
            <person name="Ogas R."/>
            <person name="Tomko P."/>
            <person name="Gavelis G."/>
            <person name="Widhalm J.R."/>
            <person name="Wisecaver J.H."/>
        </authorList>
    </citation>
    <scope>NUCLEOTIDE SEQUENCE</scope>
    <source>
        <strain evidence="5">ECLA1</strain>
    </source>
</reference>
<feature type="domain" description="PDZ" evidence="4">
    <location>
        <begin position="666"/>
        <end position="754"/>
    </location>
</feature>
<feature type="compositionally biased region" description="Low complexity" evidence="3">
    <location>
        <begin position="980"/>
        <end position="1007"/>
    </location>
</feature>
<organism evidence="5 6">
    <name type="scientific">Elysia crispata</name>
    <name type="common">lettuce slug</name>
    <dbReference type="NCBI Taxonomy" id="231223"/>
    <lineage>
        <taxon>Eukaryota</taxon>
        <taxon>Metazoa</taxon>
        <taxon>Spiralia</taxon>
        <taxon>Lophotrochozoa</taxon>
        <taxon>Mollusca</taxon>
        <taxon>Gastropoda</taxon>
        <taxon>Heterobranchia</taxon>
        <taxon>Euthyneura</taxon>
        <taxon>Panpulmonata</taxon>
        <taxon>Sacoglossa</taxon>
        <taxon>Placobranchoidea</taxon>
        <taxon>Plakobranchidae</taxon>
        <taxon>Elysia</taxon>
    </lineage>
</organism>
<dbReference type="PANTHER" id="PTHR23119">
    <property type="entry name" value="DISCS LARGE"/>
    <property type="match status" value="1"/>
</dbReference>
<dbReference type="Gene3D" id="3.80.10.10">
    <property type="entry name" value="Ribonuclease Inhibitor"/>
    <property type="match status" value="1"/>
</dbReference>
<dbReference type="FunFam" id="2.30.42.10:FF:000074">
    <property type="entry name" value="protein scribble homolog isoform X2"/>
    <property type="match status" value="1"/>
</dbReference>
<feature type="region of interest" description="Disordered" evidence="3">
    <location>
        <begin position="980"/>
        <end position="1087"/>
    </location>
</feature>
<dbReference type="GO" id="GO:0098609">
    <property type="term" value="P:cell-cell adhesion"/>
    <property type="evidence" value="ECO:0007669"/>
    <property type="project" value="TreeGrafter"/>
</dbReference>
<dbReference type="Gene3D" id="2.30.42.10">
    <property type="match status" value="4"/>
</dbReference>
<feature type="region of interest" description="Disordered" evidence="3">
    <location>
        <begin position="1099"/>
        <end position="1142"/>
    </location>
</feature>
<feature type="compositionally biased region" description="Low complexity" evidence="3">
    <location>
        <begin position="1662"/>
        <end position="1675"/>
    </location>
</feature>
<keyword evidence="6" id="KW-1185">Reference proteome</keyword>
<dbReference type="PROSITE" id="PS50106">
    <property type="entry name" value="PDZ"/>
    <property type="match status" value="4"/>
</dbReference>
<dbReference type="FunFam" id="3.80.10.10:FF:000036">
    <property type="entry name" value="protein scribble homolog isoform X1"/>
    <property type="match status" value="1"/>
</dbReference>
<feature type="compositionally biased region" description="Polar residues" evidence="3">
    <location>
        <begin position="1767"/>
        <end position="1778"/>
    </location>
</feature>
<dbReference type="Proteomes" id="UP001283361">
    <property type="component" value="Unassembled WGS sequence"/>
</dbReference>
<feature type="compositionally biased region" description="Polar residues" evidence="3">
    <location>
        <begin position="1601"/>
        <end position="1619"/>
    </location>
</feature>
<dbReference type="GO" id="GO:0014069">
    <property type="term" value="C:postsynaptic density"/>
    <property type="evidence" value="ECO:0007669"/>
    <property type="project" value="TreeGrafter"/>
</dbReference>
<dbReference type="GO" id="GO:0045211">
    <property type="term" value="C:postsynaptic membrane"/>
    <property type="evidence" value="ECO:0007669"/>
    <property type="project" value="TreeGrafter"/>
</dbReference>
<evidence type="ECO:0000256" key="2">
    <source>
        <dbReference type="ARBA" id="ARBA00022737"/>
    </source>
</evidence>
<feature type="domain" description="PDZ" evidence="4">
    <location>
        <begin position="1149"/>
        <end position="1238"/>
    </location>
</feature>
<feature type="compositionally biased region" description="Pro residues" evidence="3">
    <location>
        <begin position="1954"/>
        <end position="1963"/>
    </location>
</feature>
<gene>
    <name evidence="5" type="ORF">RRG08_044858</name>
</gene>
<proteinExistence type="predicted"/>
<feature type="compositionally biased region" description="Low complexity" evidence="3">
    <location>
        <begin position="1809"/>
        <end position="1833"/>
    </location>
</feature>
<dbReference type="InterPro" id="IPR032675">
    <property type="entry name" value="LRR_dom_sf"/>
</dbReference>
<feature type="compositionally biased region" description="Basic and acidic residues" evidence="3">
    <location>
        <begin position="1397"/>
        <end position="1410"/>
    </location>
</feature>
<feature type="compositionally biased region" description="Polar residues" evidence="3">
    <location>
        <begin position="2007"/>
        <end position="2018"/>
    </location>
</feature>
<name>A0AAE1A477_9GAST</name>
<dbReference type="CDD" id="cd06701">
    <property type="entry name" value="PDZ4_Scribble-like"/>
    <property type="match status" value="1"/>
</dbReference>